<evidence type="ECO:0000313" key="3">
    <source>
        <dbReference type="Proteomes" id="UP000001686"/>
    </source>
</evidence>
<dbReference type="Proteomes" id="UP000001686">
    <property type="component" value="Chromosome"/>
</dbReference>
<dbReference type="HOGENOM" id="CLU_1052193_0_0_2"/>
<dbReference type="SUPFAM" id="SSF46548">
    <property type="entry name" value="alpha-helical ferredoxin"/>
    <property type="match status" value="1"/>
</dbReference>
<proteinExistence type="predicted"/>
<dbReference type="InterPro" id="IPR017896">
    <property type="entry name" value="4Fe4S_Fe-S-bd"/>
</dbReference>
<dbReference type="eggNOG" id="arCOG07320">
    <property type="taxonomic scope" value="Archaea"/>
</dbReference>
<dbReference type="EMBL" id="CP000968">
    <property type="protein sequence ID" value="ACB07059.1"/>
    <property type="molecule type" value="Genomic_DNA"/>
</dbReference>
<name>B1L3N0_KORCO</name>
<feature type="domain" description="4Fe-4S ferredoxin-type" evidence="1">
    <location>
        <begin position="58"/>
        <end position="86"/>
    </location>
</feature>
<dbReference type="KEGG" id="kcr:Kcr_0301"/>
<evidence type="ECO:0000259" key="1">
    <source>
        <dbReference type="PROSITE" id="PS51379"/>
    </source>
</evidence>
<protein>
    <submittedName>
        <fullName evidence="2">Fe-S oxidoreductase</fullName>
    </submittedName>
</protein>
<dbReference type="RefSeq" id="WP_012308956.1">
    <property type="nucleotide sequence ID" value="NC_010482.1"/>
</dbReference>
<accession>B1L3N0</accession>
<dbReference type="GO" id="GO:0016491">
    <property type="term" value="F:oxidoreductase activity"/>
    <property type="evidence" value="ECO:0007669"/>
    <property type="project" value="UniProtKB-ARBA"/>
</dbReference>
<dbReference type="InParanoid" id="B1L3N0"/>
<dbReference type="AlphaFoldDB" id="B1L3N0"/>
<reference evidence="2 3" key="1">
    <citation type="journal article" date="2008" name="Proc. Natl. Acad. Sci. U.S.A.">
        <title>A korarchaeal genome reveals new insights into the evolution of the Archaea.</title>
        <authorList>
            <person name="Elkins J.G."/>
            <person name="Podar M."/>
            <person name="Graham D.E."/>
            <person name="Makarova K.S."/>
            <person name="Wolf Y."/>
            <person name="Randau L."/>
            <person name="Hedlund B.P."/>
            <person name="Brochier-Armanet C."/>
            <person name="Kunin V."/>
            <person name="Anderson I."/>
            <person name="Lapidus A."/>
            <person name="Goltsman E."/>
            <person name="Barry K."/>
            <person name="Koonin E.V."/>
            <person name="Hugenholtz P."/>
            <person name="Kyrpides N."/>
            <person name="Wanner G."/>
            <person name="Richardson P."/>
            <person name="Keller M."/>
            <person name="Stetter K.O."/>
        </authorList>
    </citation>
    <scope>NUCLEOTIDE SEQUENCE [LARGE SCALE GENOMIC DNA]</scope>
    <source>
        <strain evidence="3">OPF8</strain>
    </source>
</reference>
<dbReference type="STRING" id="374847.Kcr_0301"/>
<dbReference type="GeneID" id="6093589"/>
<dbReference type="PROSITE" id="PS51379">
    <property type="entry name" value="4FE4S_FER_2"/>
    <property type="match status" value="1"/>
</dbReference>
<dbReference type="PROSITE" id="PS00198">
    <property type="entry name" value="4FE4S_FER_1"/>
    <property type="match status" value="1"/>
</dbReference>
<dbReference type="OrthoDB" id="42878at2157"/>
<evidence type="ECO:0000313" key="2">
    <source>
        <dbReference type="EMBL" id="ACB07059.1"/>
    </source>
</evidence>
<sequence length="251" mass="28063">MAIGMIRAIKLTPSLLLRFFRRKEVRVPCIYCPGICIASCPTFLESGNMMLSPLGYSRHPEIGRRECLKCWRCVSECPLNYELPETFSDGIEVGLELVREGTPMLLSVEGLDEGYASRLAEELEAGFCIAKGLLRRYDDGCRIENLSEIRRRLKGIKVLSLSPEASHSLGIPFLLEAAHELPLKLEYEGPVHIPCLLSDRSESIVHNLELIGAKINGVIKDSCLKQSIPDALILCPRAPKNIYDLLEIRTL</sequence>
<dbReference type="EnsemblBacteria" id="ACB07059">
    <property type="protein sequence ID" value="ACB07059"/>
    <property type="gene ID" value="Kcr_0301"/>
</dbReference>
<dbReference type="InterPro" id="IPR017900">
    <property type="entry name" value="4Fe4S_Fe_S_CS"/>
</dbReference>
<gene>
    <name evidence="2" type="ordered locus">Kcr_0301</name>
</gene>
<keyword evidence="3" id="KW-1185">Reference proteome</keyword>
<organism evidence="2 3">
    <name type="scientific">Korarchaeum cryptofilum (strain OPF8)</name>
    <dbReference type="NCBI Taxonomy" id="374847"/>
    <lineage>
        <taxon>Archaea</taxon>
        <taxon>Thermoproteota</taxon>
        <taxon>Candidatus Korarchaeia</taxon>
        <taxon>Candidatus Korarchaeales</taxon>
        <taxon>Candidatus Korarchaeaceae</taxon>
        <taxon>Candidatus Korarchaeum</taxon>
    </lineage>
</organism>